<protein>
    <recommendedName>
        <fullName evidence="5">DUF4148 domain-containing protein</fullName>
    </recommendedName>
</protein>
<evidence type="ECO:0000313" key="3">
    <source>
        <dbReference type="EMBL" id="CAB3751009.1"/>
    </source>
</evidence>
<feature type="region of interest" description="Disordered" evidence="1">
    <location>
        <begin position="71"/>
        <end position="100"/>
    </location>
</feature>
<keyword evidence="4" id="KW-1185">Reference proteome</keyword>
<organism evidence="3 4">
    <name type="scientific">Paraburkholderia humisilvae</name>
    <dbReference type="NCBI Taxonomy" id="627669"/>
    <lineage>
        <taxon>Bacteria</taxon>
        <taxon>Pseudomonadati</taxon>
        <taxon>Pseudomonadota</taxon>
        <taxon>Betaproteobacteria</taxon>
        <taxon>Burkholderiales</taxon>
        <taxon>Burkholderiaceae</taxon>
        <taxon>Paraburkholderia</taxon>
    </lineage>
</organism>
<evidence type="ECO:0000256" key="2">
    <source>
        <dbReference type="SAM" id="SignalP"/>
    </source>
</evidence>
<feature type="compositionally biased region" description="Gly residues" evidence="1">
    <location>
        <begin position="76"/>
        <end position="91"/>
    </location>
</feature>
<dbReference type="AlphaFoldDB" id="A0A6J5D9L4"/>
<name>A0A6J5D9L4_9BURK</name>
<reference evidence="3 4" key="1">
    <citation type="submission" date="2020-04" db="EMBL/GenBank/DDBJ databases">
        <authorList>
            <person name="De Canck E."/>
        </authorList>
    </citation>
    <scope>NUCLEOTIDE SEQUENCE [LARGE SCALE GENOMIC DNA]</scope>
    <source>
        <strain evidence="3 4">LMG 29542</strain>
    </source>
</reference>
<feature type="signal peptide" evidence="2">
    <location>
        <begin position="1"/>
        <end position="23"/>
    </location>
</feature>
<evidence type="ECO:0000313" key="4">
    <source>
        <dbReference type="Proteomes" id="UP000494363"/>
    </source>
</evidence>
<feature type="chain" id="PRO_5026820654" description="DUF4148 domain-containing protein" evidence="2">
    <location>
        <begin position="24"/>
        <end position="100"/>
    </location>
</feature>
<accession>A0A6J5D9L4</accession>
<dbReference type="RefSeq" id="WP_175225723.1">
    <property type="nucleotide sequence ID" value="NZ_CADIKH010000005.1"/>
</dbReference>
<dbReference type="EMBL" id="CADIKH010000005">
    <property type="protein sequence ID" value="CAB3751009.1"/>
    <property type="molecule type" value="Genomic_DNA"/>
</dbReference>
<keyword evidence="2" id="KW-0732">Signal</keyword>
<evidence type="ECO:0008006" key="5">
    <source>
        <dbReference type="Google" id="ProtNLM"/>
    </source>
</evidence>
<evidence type="ECO:0000256" key="1">
    <source>
        <dbReference type="SAM" id="MobiDB-lite"/>
    </source>
</evidence>
<dbReference type="Pfam" id="PF13663">
    <property type="entry name" value="DUF4148"/>
    <property type="match status" value="1"/>
</dbReference>
<dbReference type="Proteomes" id="UP000494363">
    <property type="component" value="Unassembled WGS sequence"/>
</dbReference>
<proteinExistence type="predicted"/>
<gene>
    <name evidence="3" type="ORF">LMG29542_01390</name>
</gene>
<sequence length="100" mass="10092">MKSSLSLLCAVAATLAWPLGAYAQSDHPLTREEVVQDLIQVEQAGYRPGWGDNTNYPANILEAEARVAARQAAARGGAGAPAGGAAQGGTGAAPTAPDHP</sequence>
<dbReference type="InterPro" id="IPR025421">
    <property type="entry name" value="DUF4148"/>
</dbReference>